<name>A0A0N5C149_STREA</name>
<dbReference type="AlphaFoldDB" id="A0A0N5C149"/>
<dbReference type="WBParaSite" id="SPAL_0001172800.1">
    <property type="protein sequence ID" value="SPAL_0001172800.1"/>
    <property type="gene ID" value="SPAL_0001172800"/>
</dbReference>
<reference evidence="6" key="1">
    <citation type="submission" date="2017-02" db="UniProtKB">
        <authorList>
            <consortium name="WormBaseParasite"/>
        </authorList>
    </citation>
    <scope>IDENTIFICATION</scope>
</reference>
<dbReference type="InterPro" id="IPR013892">
    <property type="entry name" value="Cyt_c_biogenesis_Cmc1-like"/>
</dbReference>
<evidence type="ECO:0000256" key="2">
    <source>
        <dbReference type="ARBA" id="ARBA00023157"/>
    </source>
</evidence>
<dbReference type="STRING" id="174720.A0A0N5C149"/>
<keyword evidence="3" id="KW-0496">Mitochondrion</keyword>
<evidence type="ECO:0000313" key="5">
    <source>
        <dbReference type="Proteomes" id="UP000046392"/>
    </source>
</evidence>
<feature type="region of interest" description="Disordered" evidence="4">
    <location>
        <begin position="136"/>
        <end position="165"/>
    </location>
</feature>
<evidence type="ECO:0000313" key="6">
    <source>
        <dbReference type="WBParaSite" id="SPAL_0001172800.1"/>
    </source>
</evidence>
<dbReference type="GO" id="GO:0005739">
    <property type="term" value="C:mitochondrion"/>
    <property type="evidence" value="ECO:0007669"/>
    <property type="project" value="UniProtKB-SubCell"/>
</dbReference>
<protein>
    <recommendedName>
        <fullName evidence="3">COX assembly mitochondrial protein</fullName>
    </recommendedName>
</protein>
<keyword evidence="2" id="KW-1015">Disulfide bond</keyword>
<dbReference type="Pfam" id="PF08583">
    <property type="entry name" value="Cmc1"/>
    <property type="match status" value="1"/>
</dbReference>
<sequence length="165" mass="19354">MASYTEKGDIKLSTDDLSDLKDSEIFVDEHGKKHRVKKTILPHHFAAGPHNLGDPEDRTLRRLEADVIIPNRMNKQIEKVECNAQYMDMIACLREVGAIKGLSKCQLPLEVFNKCKAKFFNDLDFRARMTDEYLKERSEARRTGKTEKQRELERFREWKKQQAKE</sequence>
<evidence type="ECO:0000256" key="3">
    <source>
        <dbReference type="RuleBase" id="RU364104"/>
    </source>
</evidence>
<keyword evidence="5" id="KW-1185">Reference proteome</keyword>
<comment type="subcellular location">
    <subcellularLocation>
        <location evidence="3">Mitochondrion</location>
    </subcellularLocation>
</comment>
<proteinExistence type="inferred from homology"/>
<comment type="similarity">
    <text evidence="1 3">Belongs to the CMC family.</text>
</comment>
<accession>A0A0N5C149</accession>
<evidence type="ECO:0000256" key="1">
    <source>
        <dbReference type="ARBA" id="ARBA00007347"/>
    </source>
</evidence>
<evidence type="ECO:0000256" key="4">
    <source>
        <dbReference type="SAM" id="MobiDB-lite"/>
    </source>
</evidence>
<organism evidence="5 6">
    <name type="scientific">Strongyloides papillosus</name>
    <name type="common">Intestinal threadworm</name>
    <dbReference type="NCBI Taxonomy" id="174720"/>
    <lineage>
        <taxon>Eukaryota</taxon>
        <taxon>Metazoa</taxon>
        <taxon>Ecdysozoa</taxon>
        <taxon>Nematoda</taxon>
        <taxon>Chromadorea</taxon>
        <taxon>Rhabditida</taxon>
        <taxon>Tylenchina</taxon>
        <taxon>Panagrolaimomorpha</taxon>
        <taxon>Strongyloidoidea</taxon>
        <taxon>Strongyloididae</taxon>
        <taxon>Strongyloides</taxon>
    </lineage>
</organism>
<dbReference type="Proteomes" id="UP000046392">
    <property type="component" value="Unplaced"/>
</dbReference>